<sequence length="279" mass="31312">MTATNTDLMEKIQGDKDAMGMILKQELSSEQAKGCKTLIEMQKLARSSEDISAQKELIDMHIKMLNDLFANFEVVLACHAATTEQQNQDIAQLSQTNKQQKDEIEALKQSERELKAPVNEPQEMLQNNANTLKDAQGATVATDMKKQEEAFAAASKVFEQTIQKTEHDARMINTKQTATIKKQEQDITELKEALNQTLQMTVAYASKTTSEQATTNKEHGQGITQLKKLLKLKAQKGDELAKFPPVQLLVAWLCSFWLGVWTPPRRFPEDMVRSSLTGV</sequence>
<protein>
    <submittedName>
        <fullName evidence="2">Uncharacterized protein</fullName>
    </submittedName>
</protein>
<reference evidence="2" key="1">
    <citation type="submission" date="2022-10" db="EMBL/GenBank/DDBJ databases">
        <title>Tapping the CABI collections for fungal endophytes: first genome assemblies for Collariella, Neodidymelliopsis, Ascochyta clinopodiicola, Didymella pomorum, Didymosphaeria variabile, Neocosmospora piperis and Neocucurbitaria cava.</title>
        <authorList>
            <person name="Hill R."/>
        </authorList>
    </citation>
    <scope>NUCLEOTIDE SEQUENCE</scope>
    <source>
        <strain evidence="2">IMI 360193</strain>
    </source>
</reference>
<organism evidence="2 3">
    <name type="scientific">Didymella glomerata</name>
    <dbReference type="NCBI Taxonomy" id="749621"/>
    <lineage>
        <taxon>Eukaryota</taxon>
        <taxon>Fungi</taxon>
        <taxon>Dikarya</taxon>
        <taxon>Ascomycota</taxon>
        <taxon>Pezizomycotina</taxon>
        <taxon>Dothideomycetes</taxon>
        <taxon>Pleosporomycetidae</taxon>
        <taxon>Pleosporales</taxon>
        <taxon>Pleosporineae</taxon>
        <taxon>Didymellaceae</taxon>
        <taxon>Didymella</taxon>
    </lineage>
</organism>
<dbReference type="AlphaFoldDB" id="A0A9W8WV45"/>
<comment type="caution">
    <text evidence="2">The sequence shown here is derived from an EMBL/GenBank/DDBJ whole genome shotgun (WGS) entry which is preliminary data.</text>
</comment>
<proteinExistence type="predicted"/>
<feature type="coiled-coil region" evidence="1">
    <location>
        <begin position="173"/>
        <end position="200"/>
    </location>
</feature>
<evidence type="ECO:0000313" key="3">
    <source>
        <dbReference type="Proteomes" id="UP001140562"/>
    </source>
</evidence>
<keyword evidence="3" id="KW-1185">Reference proteome</keyword>
<gene>
    <name evidence="2" type="ORF">N0V87_007315</name>
</gene>
<evidence type="ECO:0000256" key="1">
    <source>
        <dbReference type="SAM" id="Coils"/>
    </source>
</evidence>
<accession>A0A9W8WV45</accession>
<dbReference type="Proteomes" id="UP001140562">
    <property type="component" value="Unassembled WGS sequence"/>
</dbReference>
<evidence type="ECO:0000313" key="2">
    <source>
        <dbReference type="EMBL" id="KAJ4333839.1"/>
    </source>
</evidence>
<keyword evidence="1" id="KW-0175">Coiled coil</keyword>
<dbReference type="EMBL" id="JAPEUV010000087">
    <property type="protein sequence ID" value="KAJ4333839.1"/>
    <property type="molecule type" value="Genomic_DNA"/>
</dbReference>
<name>A0A9W8WV45_9PLEO</name>
<feature type="coiled-coil region" evidence="1">
    <location>
        <begin position="83"/>
        <end position="113"/>
    </location>
</feature>